<dbReference type="InterPro" id="IPR001841">
    <property type="entry name" value="Znf_RING"/>
</dbReference>
<dbReference type="SUPFAM" id="SSF57850">
    <property type="entry name" value="RING/U-box"/>
    <property type="match status" value="1"/>
</dbReference>
<evidence type="ECO:0000256" key="6">
    <source>
        <dbReference type="PROSITE-ProRule" id="PRU00175"/>
    </source>
</evidence>
<keyword evidence="4 5" id="KW-0040">ANK repeat</keyword>
<feature type="repeat" description="ANK" evidence="5">
    <location>
        <begin position="676"/>
        <end position="708"/>
    </location>
</feature>
<feature type="compositionally biased region" description="Polar residues" evidence="7">
    <location>
        <begin position="489"/>
        <end position="503"/>
    </location>
</feature>
<proteinExistence type="predicted"/>
<dbReference type="Gene3D" id="3.30.40.10">
    <property type="entry name" value="Zinc/RING finger domain, C3HC4 (zinc finger)"/>
    <property type="match status" value="1"/>
</dbReference>
<evidence type="ECO:0000313" key="9">
    <source>
        <dbReference type="EMBL" id="KAG5450544.1"/>
    </source>
</evidence>
<feature type="region of interest" description="Disordered" evidence="7">
    <location>
        <begin position="589"/>
        <end position="645"/>
    </location>
</feature>
<dbReference type="OrthoDB" id="2384350at2759"/>
<evidence type="ECO:0000256" key="3">
    <source>
        <dbReference type="ARBA" id="ARBA00022833"/>
    </source>
</evidence>
<reference evidence="9 10" key="2">
    <citation type="journal article" date="2021" name="Genomics">
        <title>High-quality reference genome for Clonorchis sinensis.</title>
        <authorList>
            <person name="Young N.D."/>
            <person name="Stroehlein A.J."/>
            <person name="Kinkar L."/>
            <person name="Wang T."/>
            <person name="Sohn W.M."/>
            <person name="Chang B.C.H."/>
            <person name="Kaur P."/>
            <person name="Weisz D."/>
            <person name="Dudchenko O."/>
            <person name="Aiden E.L."/>
            <person name="Korhonen P.K."/>
            <person name="Gasser R.B."/>
        </authorList>
    </citation>
    <scope>NUCLEOTIDE SEQUENCE [LARGE SCALE GENOMIC DNA]</scope>
    <source>
        <strain evidence="9">Cs-k2</strain>
    </source>
</reference>
<dbReference type="PROSITE" id="PS50088">
    <property type="entry name" value="ANK_REPEAT"/>
    <property type="match status" value="3"/>
</dbReference>
<evidence type="ECO:0000256" key="5">
    <source>
        <dbReference type="PROSITE-ProRule" id="PRU00023"/>
    </source>
</evidence>
<dbReference type="CDD" id="cd17734">
    <property type="entry name" value="BRCT_Bard1_rpt1"/>
    <property type="match status" value="1"/>
</dbReference>
<dbReference type="PROSITE" id="PS50297">
    <property type="entry name" value="ANK_REP_REGION"/>
    <property type="match status" value="2"/>
</dbReference>
<dbReference type="GO" id="GO:0004842">
    <property type="term" value="F:ubiquitin-protein transferase activity"/>
    <property type="evidence" value="ECO:0007669"/>
    <property type="project" value="TreeGrafter"/>
</dbReference>
<feature type="compositionally biased region" description="Polar residues" evidence="7">
    <location>
        <begin position="467"/>
        <end position="476"/>
    </location>
</feature>
<dbReference type="GO" id="GO:0031436">
    <property type="term" value="C:BRCA1-BARD1 complex"/>
    <property type="evidence" value="ECO:0007669"/>
    <property type="project" value="TreeGrafter"/>
</dbReference>
<evidence type="ECO:0000256" key="4">
    <source>
        <dbReference type="ARBA" id="ARBA00023043"/>
    </source>
</evidence>
<dbReference type="SMART" id="SM00248">
    <property type="entry name" value="ANK"/>
    <property type="match status" value="3"/>
</dbReference>
<evidence type="ECO:0000259" key="8">
    <source>
        <dbReference type="PROSITE" id="PS50089"/>
    </source>
</evidence>
<keyword evidence="10" id="KW-1185">Reference proteome</keyword>
<dbReference type="SUPFAM" id="SSF52113">
    <property type="entry name" value="BRCT domain"/>
    <property type="match status" value="1"/>
</dbReference>
<feature type="region of interest" description="Disordered" evidence="7">
    <location>
        <begin position="454"/>
        <end position="505"/>
    </location>
</feature>
<feature type="domain" description="RING-type" evidence="8">
    <location>
        <begin position="296"/>
        <end position="335"/>
    </location>
</feature>
<dbReference type="Gene3D" id="3.40.50.10190">
    <property type="entry name" value="BRCT domain"/>
    <property type="match status" value="1"/>
</dbReference>
<feature type="region of interest" description="Disordered" evidence="7">
    <location>
        <begin position="912"/>
        <end position="932"/>
    </location>
</feature>
<comment type="caution">
    <text evidence="9">The sequence shown here is derived from an EMBL/GenBank/DDBJ whole genome shotgun (WGS) entry which is preliminary data.</text>
</comment>
<dbReference type="GO" id="GO:0070531">
    <property type="term" value="C:BRCA1-A complex"/>
    <property type="evidence" value="ECO:0007669"/>
    <property type="project" value="TreeGrafter"/>
</dbReference>
<dbReference type="InterPro" id="IPR036770">
    <property type="entry name" value="Ankyrin_rpt-contain_sf"/>
</dbReference>
<dbReference type="SUPFAM" id="SSF48403">
    <property type="entry name" value="Ankyrin repeat"/>
    <property type="match status" value="1"/>
</dbReference>
<reference evidence="9 10" key="1">
    <citation type="journal article" date="2018" name="Biotechnol. Adv.">
        <title>Improved genomic resources and new bioinformatic workflow for the carcinogenic parasite Clonorchis sinensis: Biotechnological implications.</title>
        <authorList>
            <person name="Wang D."/>
            <person name="Korhonen P.K."/>
            <person name="Gasser R.B."/>
            <person name="Young N.D."/>
        </authorList>
    </citation>
    <scope>NUCLEOTIDE SEQUENCE [LARGE SCALE GENOMIC DNA]</scope>
    <source>
        <strain evidence="9">Cs-k2</strain>
    </source>
</reference>
<gene>
    <name evidence="9" type="ORF">CSKR_101707</name>
</gene>
<keyword evidence="1" id="KW-0677">Repeat</keyword>
<sequence length="1184" mass="128848">MLRLHEVPRSGNHNQLIVIVPFGESPSHLGLLYPQPRFRNSVARTNLTKLVHCTISSLFKTPLKRTPTAAVFTFDYVGQHPQYIPTLNLTVLDIRRFAFADDWVVCAESQARLKEKLEAAAVELGRAGMKINARKTKAMVICGDRKHRATAVSVEPFCFAEELITPLGPTDTVTYLGIPFTFKGKGVFNHRQHLLKLLEEVTRTALRTDDSVRPATVLQATSTRHPAPTSSGISKSILKPRRPVYLAAVNVRTLKQSCQQSALALTVDSLGIDPSTMKHFPETLSAVVKLLELLRCDHCNSALHQPFTTGLCDHLLCNSCRSDSKSSAQCSCPVCGVPVRPRDFQLHPQIAQLVLVARRLKKLTMNSSAGVLEDSPPTCVESSLQGPLENTCEAPVAESSEISLAHEPEGKTVEQALKPRVVLKRAYSSTSSAKSLPIWPAQRPRVTVKRGISIEREGRSRKDGVLTRSSSGTHTVSIDRQKSRLNRRSVPSTSQSSGESSVNRLPAYVPVEESSFKSNLPNVRVSCTILTSVSQADHIPGNKVASHRPSSARLESVIKAAEGACRTRSSSRRSACCVLVNNSQSTVQLPAPVASPENSSLTDNSKMSPVKQDSSRTVTIKPAPPSPVPSKSGRTRPAKNRKLSEVVNPPAKAGVLTRLKSSSFTRLVQNLRRNSKGESLLHRAAIRGDLEQVKQCLGSGISPDVRDHAGWTPLHEAVLHGNLSIAEALIDAGATVDIPGGPDLDTPLHDAIQNGQTICCELLLSRGANPVLSNGLGKTPLQLIEDLLNRAVGEEKRSKRLPGPHSDAIKSLKTVRGHLLKAIECRSGTNKAEEAVPLHSEKEVGSMILSARHSAFVERRRLRPVLLSTGLTRPQQATFARVAAMIHAQVANSISPEVTHVITGATQELPEAERLGQKSLSRSSSASRGDKTLQNVGSKDLFQANCPRTLKFLNAVLLGCWVLTFDWIETCAHVKMRVEEEGFEVTGCSTTPHSDAPRRARLAREAGSLGLFHGFRFCFLGDFVYPVPPRSDLVTLARSGGAVVVFSRDRCSPLRLARLAIEMNDPSMRATWELATEPVDDDPEDSDLELDRPTLQEHVVPAPGSNASSPLLVIYDSGYQREKSTSTNSEPVVPYAVNIVSKALGMLRPINDRSNCMEVPLRAVPSTWLLDCAAEYNVLPLPSL</sequence>
<dbReference type="InterPro" id="IPR002110">
    <property type="entry name" value="Ankyrin_rpt"/>
</dbReference>
<feature type="repeat" description="ANK" evidence="5">
    <location>
        <begin position="743"/>
        <end position="775"/>
    </location>
</feature>
<dbReference type="Pfam" id="PF12796">
    <property type="entry name" value="Ank_2"/>
    <property type="match status" value="1"/>
</dbReference>
<feature type="repeat" description="ANK" evidence="5">
    <location>
        <begin position="709"/>
        <end position="741"/>
    </location>
</feature>
<dbReference type="Gene3D" id="1.25.40.20">
    <property type="entry name" value="Ankyrin repeat-containing domain"/>
    <property type="match status" value="1"/>
</dbReference>
<evidence type="ECO:0000256" key="2">
    <source>
        <dbReference type="ARBA" id="ARBA00022771"/>
    </source>
</evidence>
<dbReference type="SMART" id="SM00292">
    <property type="entry name" value="BRCT"/>
    <property type="match status" value="2"/>
</dbReference>
<dbReference type="EMBL" id="NIRI02000042">
    <property type="protein sequence ID" value="KAG5450544.1"/>
    <property type="molecule type" value="Genomic_DNA"/>
</dbReference>
<dbReference type="AlphaFoldDB" id="A0A8T1MME5"/>
<organism evidence="9 10">
    <name type="scientific">Clonorchis sinensis</name>
    <name type="common">Chinese liver fluke</name>
    <dbReference type="NCBI Taxonomy" id="79923"/>
    <lineage>
        <taxon>Eukaryota</taxon>
        <taxon>Metazoa</taxon>
        <taxon>Spiralia</taxon>
        <taxon>Lophotrochozoa</taxon>
        <taxon>Platyhelminthes</taxon>
        <taxon>Trematoda</taxon>
        <taxon>Digenea</taxon>
        <taxon>Opisthorchiida</taxon>
        <taxon>Opisthorchiata</taxon>
        <taxon>Opisthorchiidae</taxon>
        <taxon>Clonorchis</taxon>
    </lineage>
</organism>
<dbReference type="InterPro" id="IPR013083">
    <property type="entry name" value="Znf_RING/FYVE/PHD"/>
</dbReference>
<dbReference type="PANTHER" id="PTHR24171">
    <property type="entry name" value="ANKYRIN REPEAT DOMAIN-CONTAINING PROTEIN 39-RELATED"/>
    <property type="match status" value="1"/>
</dbReference>
<feature type="compositionally biased region" description="Polar residues" evidence="7">
    <location>
        <begin position="596"/>
        <end position="618"/>
    </location>
</feature>
<keyword evidence="3" id="KW-0862">Zinc</keyword>
<evidence type="ECO:0000256" key="1">
    <source>
        <dbReference type="ARBA" id="ARBA00022737"/>
    </source>
</evidence>
<protein>
    <submittedName>
        <fullName evidence="9">BRCA1-associated RING domain protein 1</fullName>
    </submittedName>
</protein>
<dbReference type="PANTHER" id="PTHR24171:SF8">
    <property type="entry name" value="BRCA1-ASSOCIATED RING DOMAIN PROTEIN 1"/>
    <property type="match status" value="1"/>
</dbReference>
<dbReference type="Proteomes" id="UP000286415">
    <property type="component" value="Unassembled WGS sequence"/>
</dbReference>
<name>A0A8T1MME5_CLOSI</name>
<keyword evidence="2 6" id="KW-0863">Zinc-finger</keyword>
<dbReference type="GO" id="GO:0085020">
    <property type="term" value="P:protein K6-linked ubiquitination"/>
    <property type="evidence" value="ECO:0007669"/>
    <property type="project" value="TreeGrafter"/>
</dbReference>
<keyword evidence="2 6" id="KW-0479">Metal-binding</keyword>
<dbReference type="InterPro" id="IPR036420">
    <property type="entry name" value="BRCT_dom_sf"/>
</dbReference>
<dbReference type="PROSITE" id="PS50089">
    <property type="entry name" value="ZF_RING_2"/>
    <property type="match status" value="1"/>
</dbReference>
<dbReference type="GO" id="GO:0008270">
    <property type="term" value="F:zinc ion binding"/>
    <property type="evidence" value="ECO:0007669"/>
    <property type="project" value="UniProtKB-KW"/>
</dbReference>
<feature type="compositionally biased region" description="Basic and acidic residues" evidence="7">
    <location>
        <begin position="454"/>
        <end position="465"/>
    </location>
</feature>
<evidence type="ECO:0000256" key="7">
    <source>
        <dbReference type="SAM" id="MobiDB-lite"/>
    </source>
</evidence>
<accession>A0A8T1MME5</accession>
<dbReference type="InterPro" id="IPR001357">
    <property type="entry name" value="BRCT_dom"/>
</dbReference>
<dbReference type="Pfam" id="PF00533">
    <property type="entry name" value="BRCT"/>
    <property type="match status" value="1"/>
</dbReference>
<evidence type="ECO:0000313" key="10">
    <source>
        <dbReference type="Proteomes" id="UP000286415"/>
    </source>
</evidence>